<keyword evidence="11" id="KW-1185">Reference proteome</keyword>
<evidence type="ECO:0000256" key="3">
    <source>
        <dbReference type="ARBA" id="ARBA00022723"/>
    </source>
</evidence>
<keyword evidence="6 8" id="KW-0342">GTP-binding</keyword>
<feature type="binding site" evidence="8">
    <location>
        <position position="107"/>
    </location>
    <ligand>
        <name>GTP</name>
        <dbReference type="ChEBI" id="CHEBI:37565"/>
    </ligand>
</feature>
<accession>A0ABX3N052</accession>
<proteinExistence type="inferred from homology"/>
<feature type="binding site" evidence="8">
    <location>
        <begin position="16"/>
        <end position="18"/>
    </location>
    <ligand>
        <name>GTP</name>
        <dbReference type="ChEBI" id="CHEBI:37565"/>
    </ligand>
</feature>
<dbReference type="NCBIfam" id="TIGR02665">
    <property type="entry name" value="molyb_mobA"/>
    <property type="match status" value="1"/>
</dbReference>
<dbReference type="PANTHER" id="PTHR19136">
    <property type="entry name" value="MOLYBDENUM COFACTOR GUANYLYLTRANSFERASE"/>
    <property type="match status" value="1"/>
</dbReference>
<comment type="domain">
    <text evidence="8">The N-terminal domain determines nucleotide recognition and specific binding, while the C-terminal domain determines the specific binding to the target protein.</text>
</comment>
<dbReference type="EC" id="2.7.7.77" evidence="8"/>
<dbReference type="EMBL" id="MPZV01000002">
    <property type="protein sequence ID" value="OOY24834.1"/>
    <property type="molecule type" value="Genomic_DNA"/>
</dbReference>
<dbReference type="HAMAP" id="MF_00316">
    <property type="entry name" value="MobA"/>
    <property type="match status" value="1"/>
</dbReference>
<evidence type="ECO:0000259" key="9">
    <source>
        <dbReference type="Pfam" id="PF12804"/>
    </source>
</evidence>
<feature type="domain" description="MobA-like NTP transferase" evidence="9">
    <location>
        <begin position="13"/>
        <end position="163"/>
    </location>
</feature>
<keyword evidence="3 8" id="KW-0479">Metal-binding</keyword>
<keyword evidence="5 8" id="KW-0460">Magnesium</keyword>
<evidence type="ECO:0000256" key="1">
    <source>
        <dbReference type="ARBA" id="ARBA00022490"/>
    </source>
</evidence>
<evidence type="ECO:0000256" key="6">
    <source>
        <dbReference type="ARBA" id="ARBA00023134"/>
    </source>
</evidence>
<dbReference type="PANTHER" id="PTHR19136:SF81">
    <property type="entry name" value="MOLYBDENUM COFACTOR GUANYLYLTRANSFERASE"/>
    <property type="match status" value="1"/>
</dbReference>
<evidence type="ECO:0000256" key="4">
    <source>
        <dbReference type="ARBA" id="ARBA00022741"/>
    </source>
</evidence>
<dbReference type="GO" id="GO:0016779">
    <property type="term" value="F:nucleotidyltransferase activity"/>
    <property type="evidence" value="ECO:0007669"/>
    <property type="project" value="UniProtKB-KW"/>
</dbReference>
<keyword evidence="1 8" id="KW-0963">Cytoplasm</keyword>
<reference evidence="10 11" key="1">
    <citation type="submission" date="2016-11" db="EMBL/GenBank/DDBJ databases">
        <title>A multilocus sequence analysis scheme for characterization of bacteria in the genus Thioclava.</title>
        <authorList>
            <person name="Liu Y."/>
            <person name="Shao Z."/>
        </authorList>
    </citation>
    <scope>NUCLEOTIDE SEQUENCE [LARGE SCALE GENOMIC DNA]</scope>
    <source>
        <strain evidence="10 11">TAW-CT134</strain>
    </source>
</reference>
<gene>
    <name evidence="8" type="primary">mobA</name>
    <name evidence="10" type="ORF">BMI91_09865</name>
</gene>
<dbReference type="Pfam" id="PF12804">
    <property type="entry name" value="NTP_transf_3"/>
    <property type="match status" value="1"/>
</dbReference>
<evidence type="ECO:0000313" key="11">
    <source>
        <dbReference type="Proteomes" id="UP000190787"/>
    </source>
</evidence>
<evidence type="ECO:0000256" key="2">
    <source>
        <dbReference type="ARBA" id="ARBA00022679"/>
    </source>
</evidence>
<comment type="catalytic activity">
    <reaction evidence="8">
        <text>Mo-molybdopterin + GTP + H(+) = Mo-molybdopterin guanine dinucleotide + diphosphate</text>
        <dbReference type="Rhea" id="RHEA:34243"/>
        <dbReference type="ChEBI" id="CHEBI:15378"/>
        <dbReference type="ChEBI" id="CHEBI:33019"/>
        <dbReference type="ChEBI" id="CHEBI:37565"/>
        <dbReference type="ChEBI" id="CHEBI:71302"/>
        <dbReference type="ChEBI" id="CHEBI:71310"/>
        <dbReference type="EC" id="2.7.7.77"/>
    </reaction>
</comment>
<dbReference type="SUPFAM" id="SSF53448">
    <property type="entry name" value="Nucleotide-diphospho-sugar transferases"/>
    <property type="match status" value="1"/>
</dbReference>
<keyword evidence="4 8" id="KW-0547">Nucleotide-binding</keyword>
<dbReference type="InterPro" id="IPR025877">
    <property type="entry name" value="MobA-like_NTP_Trfase"/>
</dbReference>
<feature type="binding site" evidence="8">
    <location>
        <position position="29"/>
    </location>
    <ligand>
        <name>GTP</name>
        <dbReference type="ChEBI" id="CHEBI:37565"/>
    </ligand>
</feature>
<dbReference type="InterPro" id="IPR013482">
    <property type="entry name" value="Molybde_CF_guanTrfase"/>
</dbReference>
<comment type="caution">
    <text evidence="10">The sequence shown here is derived from an EMBL/GenBank/DDBJ whole genome shotgun (WGS) entry which is preliminary data.</text>
</comment>
<comment type="similarity">
    <text evidence="8">Belongs to the MobA family.</text>
</comment>
<comment type="caution">
    <text evidence="8">Lacks conserved residue(s) required for the propagation of feature annotation.</text>
</comment>
<dbReference type="Gene3D" id="3.90.550.10">
    <property type="entry name" value="Spore Coat Polysaccharide Biosynthesis Protein SpsA, Chain A"/>
    <property type="match status" value="1"/>
</dbReference>
<comment type="subcellular location">
    <subcellularLocation>
        <location evidence="8">Cytoplasm</location>
    </subcellularLocation>
</comment>
<comment type="subunit">
    <text evidence="8">Monomer.</text>
</comment>
<evidence type="ECO:0000313" key="10">
    <source>
        <dbReference type="EMBL" id="OOY24834.1"/>
    </source>
</evidence>
<feature type="binding site" evidence="8">
    <location>
        <position position="73"/>
    </location>
    <ligand>
        <name>GTP</name>
        <dbReference type="ChEBI" id="CHEBI:37565"/>
    </ligand>
</feature>
<keyword evidence="7 8" id="KW-0501">Molybdenum cofactor biosynthesis</keyword>
<name>A0ABX3N052_9RHOB</name>
<dbReference type="CDD" id="cd02503">
    <property type="entry name" value="MobA"/>
    <property type="match status" value="1"/>
</dbReference>
<keyword evidence="10" id="KW-0548">Nucleotidyltransferase</keyword>
<organism evidence="10 11">
    <name type="scientific">Thioclava sediminum</name>
    <dbReference type="NCBI Taxonomy" id="1915319"/>
    <lineage>
        <taxon>Bacteria</taxon>
        <taxon>Pseudomonadati</taxon>
        <taxon>Pseudomonadota</taxon>
        <taxon>Alphaproteobacteria</taxon>
        <taxon>Rhodobacterales</taxon>
        <taxon>Paracoccaceae</taxon>
        <taxon>Thioclava</taxon>
    </lineage>
</organism>
<evidence type="ECO:0000256" key="7">
    <source>
        <dbReference type="ARBA" id="ARBA00023150"/>
    </source>
</evidence>
<evidence type="ECO:0000256" key="8">
    <source>
        <dbReference type="HAMAP-Rule" id="MF_00316"/>
    </source>
</evidence>
<comment type="cofactor">
    <cofactor evidence="8">
        <name>Mg(2+)</name>
        <dbReference type="ChEBI" id="CHEBI:18420"/>
    </cofactor>
</comment>
<dbReference type="InterPro" id="IPR029044">
    <property type="entry name" value="Nucleotide-diphossugar_trans"/>
</dbReference>
<dbReference type="Proteomes" id="UP000190787">
    <property type="component" value="Unassembled WGS sequence"/>
</dbReference>
<dbReference type="RefSeq" id="WP_279627333.1">
    <property type="nucleotide sequence ID" value="NZ_MPZV01000002.1"/>
</dbReference>
<protein>
    <recommendedName>
        <fullName evidence="8">Molybdenum cofactor guanylyltransferase</fullName>
        <shortName evidence="8">MoCo guanylyltransferase</shortName>
        <ecNumber evidence="8">2.7.7.77</ecNumber>
    </recommendedName>
    <alternativeName>
        <fullName evidence="8">GTP:molybdopterin guanylyltransferase</fullName>
    </alternativeName>
    <alternativeName>
        <fullName evidence="8">Mo-MPT guanylyltransferase</fullName>
    </alternativeName>
    <alternativeName>
        <fullName evidence="8">Molybdopterin guanylyltransferase</fullName>
    </alternativeName>
    <alternativeName>
        <fullName evidence="8">Molybdopterin-guanine dinucleotide synthase</fullName>
        <shortName evidence="8">MGD synthase</shortName>
    </alternativeName>
</protein>
<sequence length="200" mass="20590">MTAGEDVGPRVVAVILAGGQGRRMGGVDKATVMLAGRPLFAHVAARIGPQVARLAISANGAALRFAPIPVLPDLPQRRGEGPLAGLLSALDWAAAQGAQRLLSVPVDTPFLPHDLVARLNAPGGAAYAASGGRDHPSVALCPVDDRARIAELFASGERRLRAAFPDAARVEFEGHPDPFTNLNTPEDLAAAAAHLAGATR</sequence>
<keyword evidence="2 8" id="KW-0808">Transferase</keyword>
<evidence type="ECO:0000256" key="5">
    <source>
        <dbReference type="ARBA" id="ARBA00022842"/>
    </source>
</evidence>
<feature type="binding site" evidence="8">
    <location>
        <position position="107"/>
    </location>
    <ligand>
        <name>Mg(2+)</name>
        <dbReference type="ChEBI" id="CHEBI:18420"/>
    </ligand>
</feature>
<comment type="function">
    <text evidence="8">Transfers a GMP moiety from GTP to Mo-molybdopterin (Mo-MPT) cofactor (Moco or molybdenum cofactor) to form Mo-molybdopterin guanine dinucleotide (Mo-MGD) cofactor.</text>
</comment>